<dbReference type="RefSeq" id="WP_244684491.1">
    <property type="nucleotide sequence ID" value="NZ_CP095043.1"/>
</dbReference>
<evidence type="ECO:0000256" key="5">
    <source>
        <dbReference type="PROSITE-ProRule" id="PRU00335"/>
    </source>
</evidence>
<feature type="domain" description="HTH tetR-type" evidence="7">
    <location>
        <begin position="28"/>
        <end position="88"/>
    </location>
</feature>
<dbReference type="Pfam" id="PF00440">
    <property type="entry name" value="TetR_N"/>
    <property type="match status" value="1"/>
</dbReference>
<evidence type="ECO:0000256" key="1">
    <source>
        <dbReference type="ARBA" id="ARBA00022491"/>
    </source>
</evidence>
<feature type="compositionally biased region" description="Low complexity" evidence="6">
    <location>
        <begin position="1"/>
        <end position="14"/>
    </location>
</feature>
<dbReference type="InterPro" id="IPR009057">
    <property type="entry name" value="Homeodomain-like_sf"/>
</dbReference>
<evidence type="ECO:0000256" key="6">
    <source>
        <dbReference type="SAM" id="MobiDB-lite"/>
    </source>
</evidence>
<protein>
    <submittedName>
        <fullName evidence="8">TetR/AcrR family transcriptional regulator C-terminal domain-containing protein</fullName>
    </submittedName>
</protein>
<accession>A0ABY4FT32</accession>
<feature type="region of interest" description="Disordered" evidence="6">
    <location>
        <begin position="1"/>
        <end position="25"/>
    </location>
</feature>
<dbReference type="EMBL" id="CP095043">
    <property type="protein sequence ID" value="UOQ59466.1"/>
    <property type="molecule type" value="Genomic_DNA"/>
</dbReference>
<sequence length="246" mass="27625">MTDPSSSTPGDSTPQAPKVVKTRRKRDSLNRENIIAAAESIAVRDGLDGLTFQSLGDELGAHPTSMYRHFKDKDELVLALIDSLRDRSYLGALVPTGSWREDLRLAARVVHDHYLRYPQLAQQMAARTTRLHREFVNMEFILRSLLDAGFGPDDALRYERVFGNYVRSLSSIEAASRSLPEDVQREDELAWRLQFEQLEPGDFPAISSIGRPPLRIGDPDTFDIGLELLLDGLQHRADALAAEREA</sequence>
<evidence type="ECO:0000313" key="8">
    <source>
        <dbReference type="EMBL" id="UOQ59466.1"/>
    </source>
</evidence>
<dbReference type="InterPro" id="IPR004111">
    <property type="entry name" value="Repressor_TetR_C"/>
</dbReference>
<name>A0ABY4FT32_9MICO</name>
<dbReference type="InterPro" id="IPR003012">
    <property type="entry name" value="Tet_transcr_reg_TetR"/>
</dbReference>
<evidence type="ECO:0000256" key="2">
    <source>
        <dbReference type="ARBA" id="ARBA00023015"/>
    </source>
</evidence>
<dbReference type="Gene3D" id="1.10.10.60">
    <property type="entry name" value="Homeodomain-like"/>
    <property type="match status" value="1"/>
</dbReference>
<dbReference type="PROSITE" id="PS50977">
    <property type="entry name" value="HTH_TETR_2"/>
    <property type="match status" value="1"/>
</dbReference>
<dbReference type="SUPFAM" id="SSF46689">
    <property type="entry name" value="Homeodomain-like"/>
    <property type="match status" value="1"/>
</dbReference>
<dbReference type="PANTHER" id="PTHR30055">
    <property type="entry name" value="HTH-TYPE TRANSCRIPTIONAL REGULATOR RUTR"/>
    <property type="match status" value="1"/>
</dbReference>
<keyword evidence="4" id="KW-0804">Transcription</keyword>
<reference evidence="8 9" key="1">
    <citation type="submission" date="2022-04" db="EMBL/GenBank/DDBJ databases">
        <title>Leucobacter sp. isolated from rhizosphere of onion.</title>
        <authorList>
            <person name="Won M."/>
            <person name="Lee C.-M."/>
            <person name="Woen H.-Y."/>
            <person name="Kwon S.-W."/>
        </authorList>
    </citation>
    <scope>NUCLEOTIDE SEQUENCE [LARGE SCALE GENOMIC DNA]</scope>
    <source>
        <strain evidence="8 9">H25R-14</strain>
    </source>
</reference>
<evidence type="ECO:0000259" key="7">
    <source>
        <dbReference type="PROSITE" id="PS50977"/>
    </source>
</evidence>
<gene>
    <name evidence="8" type="ORF">MUN76_10420</name>
</gene>
<dbReference type="InterPro" id="IPR036271">
    <property type="entry name" value="Tet_transcr_reg_TetR-rel_C_sf"/>
</dbReference>
<keyword evidence="9" id="KW-1185">Reference proteome</keyword>
<keyword evidence="2" id="KW-0805">Transcription regulation</keyword>
<dbReference type="Gene3D" id="1.10.357.10">
    <property type="entry name" value="Tetracycline Repressor, domain 2"/>
    <property type="match status" value="1"/>
</dbReference>
<feature type="DNA-binding region" description="H-T-H motif" evidence="5">
    <location>
        <begin position="51"/>
        <end position="70"/>
    </location>
</feature>
<dbReference type="InterPro" id="IPR050109">
    <property type="entry name" value="HTH-type_TetR-like_transc_reg"/>
</dbReference>
<dbReference type="Proteomes" id="UP000831775">
    <property type="component" value="Chromosome"/>
</dbReference>
<dbReference type="SUPFAM" id="SSF48498">
    <property type="entry name" value="Tetracyclin repressor-like, C-terminal domain"/>
    <property type="match status" value="1"/>
</dbReference>
<dbReference type="PRINTS" id="PR00400">
    <property type="entry name" value="TETREPRESSOR"/>
</dbReference>
<dbReference type="PANTHER" id="PTHR30055:SF151">
    <property type="entry name" value="TRANSCRIPTIONAL REGULATORY PROTEIN"/>
    <property type="match status" value="1"/>
</dbReference>
<proteinExistence type="predicted"/>
<evidence type="ECO:0000256" key="3">
    <source>
        <dbReference type="ARBA" id="ARBA00023125"/>
    </source>
</evidence>
<keyword evidence="1" id="KW-0678">Repressor</keyword>
<dbReference type="Pfam" id="PF02909">
    <property type="entry name" value="TetR_C_1"/>
    <property type="match status" value="1"/>
</dbReference>
<organism evidence="8 9">
    <name type="scientific">Leucobacter rhizosphaerae</name>
    <dbReference type="NCBI Taxonomy" id="2932245"/>
    <lineage>
        <taxon>Bacteria</taxon>
        <taxon>Bacillati</taxon>
        <taxon>Actinomycetota</taxon>
        <taxon>Actinomycetes</taxon>
        <taxon>Micrococcales</taxon>
        <taxon>Microbacteriaceae</taxon>
        <taxon>Leucobacter</taxon>
    </lineage>
</organism>
<keyword evidence="3 5" id="KW-0238">DNA-binding</keyword>
<dbReference type="InterPro" id="IPR001647">
    <property type="entry name" value="HTH_TetR"/>
</dbReference>
<evidence type="ECO:0000256" key="4">
    <source>
        <dbReference type="ARBA" id="ARBA00023163"/>
    </source>
</evidence>
<evidence type="ECO:0000313" key="9">
    <source>
        <dbReference type="Proteomes" id="UP000831775"/>
    </source>
</evidence>